<sequence length="81" mass="8803">MMTALGGDIGLLGYYWLSPELLSGDKLAFSVGFWLHGRIFCLASRGCTAAVIAKTFVLSRMSPCLILAGKPLKWLIREVVA</sequence>
<dbReference type="EMBL" id="JAIWYP010000008">
    <property type="protein sequence ID" value="KAH3783382.1"/>
    <property type="molecule type" value="Genomic_DNA"/>
</dbReference>
<reference evidence="1" key="2">
    <citation type="submission" date="2020-11" db="EMBL/GenBank/DDBJ databases">
        <authorList>
            <person name="McCartney M.A."/>
            <person name="Auch B."/>
            <person name="Kono T."/>
            <person name="Mallez S."/>
            <person name="Becker A."/>
            <person name="Gohl D.M."/>
            <person name="Silverstein K.A.T."/>
            <person name="Koren S."/>
            <person name="Bechman K.B."/>
            <person name="Herman A."/>
            <person name="Abrahante J.E."/>
            <person name="Garbe J."/>
        </authorList>
    </citation>
    <scope>NUCLEOTIDE SEQUENCE</scope>
    <source>
        <strain evidence="1">Duluth1</strain>
        <tissue evidence="1">Whole animal</tissue>
    </source>
</reference>
<protein>
    <submittedName>
        <fullName evidence="1">Uncharacterized protein</fullName>
    </submittedName>
</protein>
<evidence type="ECO:0000313" key="2">
    <source>
        <dbReference type="Proteomes" id="UP000828390"/>
    </source>
</evidence>
<name>A0A9D4ISK5_DREPO</name>
<dbReference type="AlphaFoldDB" id="A0A9D4ISK5"/>
<gene>
    <name evidence="1" type="ORF">DPMN_161319</name>
</gene>
<reference evidence="1" key="1">
    <citation type="journal article" date="2019" name="bioRxiv">
        <title>The Genome of the Zebra Mussel, Dreissena polymorpha: A Resource for Invasive Species Research.</title>
        <authorList>
            <person name="McCartney M.A."/>
            <person name="Auch B."/>
            <person name="Kono T."/>
            <person name="Mallez S."/>
            <person name="Zhang Y."/>
            <person name="Obille A."/>
            <person name="Becker A."/>
            <person name="Abrahante J.E."/>
            <person name="Garbe J."/>
            <person name="Badalamenti J.P."/>
            <person name="Herman A."/>
            <person name="Mangelson H."/>
            <person name="Liachko I."/>
            <person name="Sullivan S."/>
            <person name="Sone E.D."/>
            <person name="Koren S."/>
            <person name="Silverstein K.A.T."/>
            <person name="Beckman K.B."/>
            <person name="Gohl D.M."/>
        </authorList>
    </citation>
    <scope>NUCLEOTIDE SEQUENCE</scope>
    <source>
        <strain evidence="1">Duluth1</strain>
        <tissue evidence="1">Whole animal</tissue>
    </source>
</reference>
<keyword evidence="2" id="KW-1185">Reference proteome</keyword>
<dbReference type="Proteomes" id="UP000828390">
    <property type="component" value="Unassembled WGS sequence"/>
</dbReference>
<organism evidence="1 2">
    <name type="scientific">Dreissena polymorpha</name>
    <name type="common">Zebra mussel</name>
    <name type="synonym">Mytilus polymorpha</name>
    <dbReference type="NCBI Taxonomy" id="45954"/>
    <lineage>
        <taxon>Eukaryota</taxon>
        <taxon>Metazoa</taxon>
        <taxon>Spiralia</taxon>
        <taxon>Lophotrochozoa</taxon>
        <taxon>Mollusca</taxon>
        <taxon>Bivalvia</taxon>
        <taxon>Autobranchia</taxon>
        <taxon>Heteroconchia</taxon>
        <taxon>Euheterodonta</taxon>
        <taxon>Imparidentia</taxon>
        <taxon>Neoheterodontei</taxon>
        <taxon>Myida</taxon>
        <taxon>Dreissenoidea</taxon>
        <taxon>Dreissenidae</taxon>
        <taxon>Dreissena</taxon>
    </lineage>
</organism>
<accession>A0A9D4ISK5</accession>
<comment type="caution">
    <text evidence="1">The sequence shown here is derived from an EMBL/GenBank/DDBJ whole genome shotgun (WGS) entry which is preliminary data.</text>
</comment>
<evidence type="ECO:0000313" key="1">
    <source>
        <dbReference type="EMBL" id="KAH3783382.1"/>
    </source>
</evidence>
<proteinExistence type="predicted"/>